<dbReference type="SUPFAM" id="SSF102741">
    <property type="entry name" value="Obg GTP-binding protein C-terminal domain"/>
    <property type="match status" value="1"/>
</dbReference>
<feature type="domain" description="Obg" evidence="7">
    <location>
        <begin position="30"/>
        <end position="196"/>
    </location>
</feature>
<dbReference type="CDD" id="cd01898">
    <property type="entry name" value="Obg"/>
    <property type="match status" value="1"/>
</dbReference>
<evidence type="ECO:0000256" key="4">
    <source>
        <dbReference type="SAM" id="MobiDB-lite"/>
    </source>
</evidence>
<dbReference type="GO" id="GO:0005525">
    <property type="term" value="F:GTP binding"/>
    <property type="evidence" value="ECO:0007669"/>
    <property type="project" value="UniProtKB-KW"/>
</dbReference>
<feature type="compositionally biased region" description="Basic and acidic residues" evidence="4">
    <location>
        <begin position="702"/>
        <end position="723"/>
    </location>
</feature>
<dbReference type="InterPro" id="IPR006074">
    <property type="entry name" value="GTP1-OBG_CS"/>
</dbReference>
<dbReference type="PANTHER" id="PTHR11702">
    <property type="entry name" value="DEVELOPMENTALLY REGULATED GTP-BINDING PROTEIN-RELATED"/>
    <property type="match status" value="1"/>
</dbReference>
<keyword evidence="2" id="KW-0547">Nucleotide-binding</keyword>
<feature type="region of interest" description="Disordered" evidence="4">
    <location>
        <begin position="338"/>
        <end position="363"/>
    </location>
</feature>
<dbReference type="SUPFAM" id="SSF52540">
    <property type="entry name" value="P-loop containing nucleoside triphosphate hydrolases"/>
    <property type="match status" value="1"/>
</dbReference>
<dbReference type="VEuPathDB" id="CryptoDB:Cvel_23628"/>
<dbReference type="Gene3D" id="2.70.210.12">
    <property type="entry name" value="GTP1/OBG domain"/>
    <property type="match status" value="1"/>
</dbReference>
<evidence type="ECO:0000313" key="8">
    <source>
        <dbReference type="EMBL" id="CEM35120.1"/>
    </source>
</evidence>
<feature type="region of interest" description="Disordered" evidence="4">
    <location>
        <begin position="702"/>
        <end position="755"/>
    </location>
</feature>
<dbReference type="InterPro" id="IPR006073">
    <property type="entry name" value="GTP-bd"/>
</dbReference>
<dbReference type="GO" id="GO:0005739">
    <property type="term" value="C:mitochondrion"/>
    <property type="evidence" value="ECO:0007669"/>
    <property type="project" value="TreeGrafter"/>
</dbReference>
<dbReference type="InterPro" id="IPR036726">
    <property type="entry name" value="GTP1_OBG_dom_sf"/>
</dbReference>
<dbReference type="Gene3D" id="3.30.300.350">
    <property type="entry name" value="GTP-binding protein OBG, C-terminal domain"/>
    <property type="match status" value="1"/>
</dbReference>
<accession>A0A0G4GVY6</accession>
<evidence type="ECO:0000259" key="7">
    <source>
        <dbReference type="PROSITE" id="PS51883"/>
    </source>
</evidence>
<dbReference type="PROSITE" id="PS51881">
    <property type="entry name" value="OCT"/>
    <property type="match status" value="1"/>
</dbReference>
<dbReference type="Pfam" id="PF01018">
    <property type="entry name" value="GTP1_OBG"/>
    <property type="match status" value="1"/>
</dbReference>
<feature type="domain" description="OBG-type G" evidence="5">
    <location>
        <begin position="197"/>
        <end position="494"/>
    </location>
</feature>
<dbReference type="PANTHER" id="PTHR11702:SF44">
    <property type="entry name" value="GTP-BINDING PROTEIN OBGC, CHLOROPLASTIC"/>
    <property type="match status" value="1"/>
</dbReference>
<feature type="region of interest" description="Disordered" evidence="4">
    <location>
        <begin position="261"/>
        <end position="298"/>
    </location>
</feature>
<evidence type="ECO:0000256" key="2">
    <source>
        <dbReference type="ARBA" id="ARBA00022741"/>
    </source>
</evidence>
<dbReference type="PROSITE" id="PS51883">
    <property type="entry name" value="OBG"/>
    <property type="match status" value="1"/>
</dbReference>
<feature type="domain" description="OCT" evidence="6">
    <location>
        <begin position="599"/>
        <end position="679"/>
    </location>
</feature>
<dbReference type="PROSITE" id="PS51710">
    <property type="entry name" value="G_OBG"/>
    <property type="match status" value="1"/>
</dbReference>
<evidence type="ECO:0000259" key="6">
    <source>
        <dbReference type="PROSITE" id="PS51881"/>
    </source>
</evidence>
<feature type="compositionally biased region" description="Basic and acidic residues" evidence="4">
    <location>
        <begin position="580"/>
        <end position="604"/>
    </location>
</feature>
<keyword evidence="3" id="KW-0342">GTP-binding</keyword>
<gene>
    <name evidence="8" type="ORF">Cvel_23628</name>
</gene>
<dbReference type="GO" id="GO:0003924">
    <property type="term" value="F:GTPase activity"/>
    <property type="evidence" value="ECO:0007669"/>
    <property type="project" value="InterPro"/>
</dbReference>
<reference evidence="8" key="1">
    <citation type="submission" date="2014-11" db="EMBL/GenBank/DDBJ databases">
        <authorList>
            <person name="Otto D Thomas"/>
            <person name="Naeem Raeece"/>
        </authorList>
    </citation>
    <scope>NUCLEOTIDE SEQUENCE</scope>
</reference>
<organism evidence="8">
    <name type="scientific">Chromera velia CCMP2878</name>
    <dbReference type="NCBI Taxonomy" id="1169474"/>
    <lineage>
        <taxon>Eukaryota</taxon>
        <taxon>Sar</taxon>
        <taxon>Alveolata</taxon>
        <taxon>Colpodellida</taxon>
        <taxon>Chromeraceae</taxon>
        <taxon>Chromera</taxon>
    </lineage>
</organism>
<dbReference type="PRINTS" id="PR00326">
    <property type="entry name" value="GTP1OBG"/>
</dbReference>
<protein>
    <recommendedName>
        <fullName evidence="9">OBG-type G domain-containing protein</fullName>
    </recommendedName>
</protein>
<feature type="compositionally biased region" description="Polar residues" evidence="4">
    <location>
        <begin position="261"/>
        <end position="272"/>
    </location>
</feature>
<feature type="compositionally biased region" description="Acidic residues" evidence="4">
    <location>
        <begin position="570"/>
        <end position="579"/>
    </location>
</feature>
<dbReference type="InterPro" id="IPR045086">
    <property type="entry name" value="OBG_GTPase"/>
</dbReference>
<proteinExistence type="predicted"/>
<dbReference type="InterPro" id="IPR031167">
    <property type="entry name" value="G_OBG"/>
</dbReference>
<name>A0A0G4GVY6_9ALVE</name>
<evidence type="ECO:0000256" key="3">
    <source>
        <dbReference type="ARBA" id="ARBA00023134"/>
    </source>
</evidence>
<dbReference type="InterPro" id="IPR036346">
    <property type="entry name" value="GTP-bd_prot_GTP1/OBG_C_sf"/>
</dbReference>
<evidence type="ECO:0000259" key="5">
    <source>
        <dbReference type="PROSITE" id="PS51710"/>
    </source>
</evidence>
<evidence type="ECO:0000256" key="1">
    <source>
        <dbReference type="ARBA" id="ARBA00001946"/>
    </source>
</evidence>
<dbReference type="InterPro" id="IPR027417">
    <property type="entry name" value="P-loop_NTPase"/>
</dbReference>
<comment type="cofactor">
    <cofactor evidence="1">
        <name>Mg(2+)</name>
        <dbReference type="ChEBI" id="CHEBI:18420"/>
    </cofactor>
</comment>
<sequence length="755" mass="81637">MRERKGDGATALRLNLETSGSVRPESARDVEFYDEARVFVKAGTGGEGAKTFKLLERKGRKTFATSQGPGNGGNGGRGGDVIFVCDRSASTLEAFRGRSSFVAENGEAGCAKYRNGRNGAHTVVRIPVGTTVRSAETGEPLGCLRHPGDKLVIARGGAAGQGNGKPFSVKGRGIGGRCVPPGAGVKRSLVLELRLCADIGLVGIPNAGKSTLLAQVTNARPKIANYPFTTLIPNIGVCDPGYWINSRAEPKDLRPTHYFTSHVSGNTHSDSNGAPLEDFGVAGEDQREQGGEGEGEPIPLYYTIENESEEGAGEVERSQAAETMGLSKISALSGAPSFSPQFPHSHRTRPGIASRGPLKSSSGTIGMEAGRGLVLLDIPGLVEGAHSGVGLGRAFLRHIERCRVIVHIVSGDSPDVVGDFHAINSEMALFSPALMMKPHVVVINKVDLPFVRQRISKLEEQLKRVLPHSRLLAVSAATGEGVQELMRRLRQLLDKTDTLEDDRMADALQLERLVGEVGPSLFIGEESEESGEEEKDGEGDQREKPRGRARDALRTLLASCDSGGFAGRGEEDDLEAEGWEAEREIDLENESAKTEEREKKKEKGREWRVSVASEGPGEWRLKGRKIELAADLTDWQYEKAEERFYQVLEVLGGLDGLVAAGASDGDILRVGGHSFRFHPLVQQLPGSSLLKRVLERVQQRESQRAHAEEKAARTEELPVERQEGGPGEGRGPFLQELDRNRSEEQISLKDKLRTA</sequence>
<dbReference type="InterPro" id="IPR015349">
    <property type="entry name" value="OCT_dom"/>
</dbReference>
<dbReference type="Gene3D" id="3.40.50.300">
    <property type="entry name" value="P-loop containing nucleotide triphosphate hydrolases"/>
    <property type="match status" value="1"/>
</dbReference>
<dbReference type="EMBL" id="CDMZ01001609">
    <property type="protein sequence ID" value="CEM35120.1"/>
    <property type="molecule type" value="Genomic_DNA"/>
</dbReference>
<dbReference type="Pfam" id="PF09269">
    <property type="entry name" value="DUF1967"/>
    <property type="match status" value="1"/>
</dbReference>
<feature type="compositionally biased region" description="Acidic residues" evidence="4">
    <location>
        <begin position="525"/>
        <end position="537"/>
    </location>
</feature>
<dbReference type="AlphaFoldDB" id="A0A0G4GVY6"/>
<feature type="compositionally biased region" description="Basic and acidic residues" evidence="4">
    <location>
        <begin position="538"/>
        <end position="548"/>
    </location>
</feature>
<dbReference type="SUPFAM" id="SSF82051">
    <property type="entry name" value="Obg GTP-binding protein N-terminal domain"/>
    <property type="match status" value="1"/>
</dbReference>
<dbReference type="GO" id="GO:0042254">
    <property type="term" value="P:ribosome biogenesis"/>
    <property type="evidence" value="ECO:0007669"/>
    <property type="project" value="UniProtKB-UniRule"/>
</dbReference>
<dbReference type="PROSITE" id="PS00905">
    <property type="entry name" value="GTP1_OBG"/>
    <property type="match status" value="1"/>
</dbReference>
<dbReference type="PhylomeDB" id="A0A0G4GVY6"/>
<feature type="region of interest" description="Disordered" evidence="4">
    <location>
        <begin position="521"/>
        <end position="548"/>
    </location>
</feature>
<feature type="compositionally biased region" description="Basic and acidic residues" evidence="4">
    <location>
        <begin position="736"/>
        <end position="755"/>
    </location>
</feature>
<dbReference type="Pfam" id="PF01926">
    <property type="entry name" value="MMR_HSR1"/>
    <property type="match status" value="2"/>
</dbReference>
<dbReference type="InterPro" id="IPR006169">
    <property type="entry name" value="GTP1_OBG_dom"/>
</dbReference>
<evidence type="ECO:0008006" key="9">
    <source>
        <dbReference type="Google" id="ProtNLM"/>
    </source>
</evidence>
<feature type="region of interest" description="Disordered" evidence="4">
    <location>
        <begin position="561"/>
        <end position="604"/>
    </location>
</feature>